<evidence type="ECO:0000313" key="2">
    <source>
        <dbReference type="EMBL" id="MBJ7598916.1"/>
    </source>
</evidence>
<dbReference type="EMBL" id="JAEKNR010000136">
    <property type="protein sequence ID" value="MBJ7598916.1"/>
    <property type="molecule type" value="Genomic_DNA"/>
</dbReference>
<dbReference type="InterPro" id="IPR029063">
    <property type="entry name" value="SAM-dependent_MTases_sf"/>
</dbReference>
<evidence type="ECO:0000259" key="1">
    <source>
        <dbReference type="Pfam" id="PF13649"/>
    </source>
</evidence>
<comment type="caution">
    <text evidence="2">The sequence shown here is derived from an EMBL/GenBank/DDBJ whole genome shotgun (WGS) entry which is preliminary data.</text>
</comment>
<dbReference type="Gene3D" id="3.40.50.150">
    <property type="entry name" value="Vaccinia Virus protein VP39"/>
    <property type="match status" value="1"/>
</dbReference>
<dbReference type="GO" id="GO:0008168">
    <property type="term" value="F:methyltransferase activity"/>
    <property type="evidence" value="ECO:0007669"/>
    <property type="project" value="UniProtKB-KW"/>
</dbReference>
<proteinExistence type="predicted"/>
<dbReference type="RefSeq" id="WP_338202148.1">
    <property type="nucleotide sequence ID" value="NZ_JAEKNR010000136.1"/>
</dbReference>
<dbReference type="Pfam" id="PF13649">
    <property type="entry name" value="Methyltransf_25"/>
    <property type="match status" value="1"/>
</dbReference>
<dbReference type="PANTHER" id="PTHR43591">
    <property type="entry name" value="METHYLTRANSFERASE"/>
    <property type="match status" value="1"/>
</dbReference>
<keyword evidence="2" id="KW-0808">Transferase</keyword>
<dbReference type="Proteomes" id="UP000612893">
    <property type="component" value="Unassembled WGS sequence"/>
</dbReference>
<protein>
    <submittedName>
        <fullName evidence="2">Methyltransferase domain-containing protein</fullName>
    </submittedName>
</protein>
<gene>
    <name evidence="2" type="ORF">JF922_12645</name>
</gene>
<reference evidence="2" key="1">
    <citation type="submission" date="2020-10" db="EMBL/GenBank/DDBJ databases">
        <title>Ca. Dormibacterota MAGs.</title>
        <authorList>
            <person name="Montgomery K."/>
        </authorList>
    </citation>
    <scope>NUCLEOTIDE SEQUENCE [LARGE SCALE GENOMIC DNA]</scope>
    <source>
        <strain evidence="2">SC8812_S17_10</strain>
    </source>
</reference>
<dbReference type="PANTHER" id="PTHR43591:SF24">
    <property type="entry name" value="2-METHOXY-6-POLYPRENYL-1,4-BENZOQUINOL METHYLASE, MITOCHONDRIAL"/>
    <property type="match status" value="1"/>
</dbReference>
<dbReference type="CDD" id="cd02440">
    <property type="entry name" value="AdoMet_MTases"/>
    <property type="match status" value="1"/>
</dbReference>
<sequence length="273" mass="29289">MKSKDVFPAVFGRHAEAYRDRIRPPFERGEARGRLLAIDLLGLRPGERVLDLACGPGTLTHRVAGAVGPGGLVMAVDLAEGMVRLAREGAPANVAVALMDADHLGLRGAAVDAAICGHGFQFFPDLGSVLLELRRVLKPGGRVTASFPTSHPERKAKDLLVEILAELPAAPEVPDQGPTLAILEEPARVRAAVLAAGFTSARVERTEETITYANPEELVSRMFGWWDCAWRLESVSAARQAELRSHAVETLRRRLGDGPLQLPGATHVLVAEA</sequence>
<dbReference type="AlphaFoldDB" id="A0A934JZT2"/>
<accession>A0A934JZT2</accession>
<keyword evidence="3" id="KW-1185">Reference proteome</keyword>
<organism evidence="2 3">
    <name type="scientific">Candidatus Nephthysia bennettiae</name>
    <dbReference type="NCBI Taxonomy" id="3127016"/>
    <lineage>
        <taxon>Bacteria</taxon>
        <taxon>Bacillati</taxon>
        <taxon>Candidatus Dormiibacterota</taxon>
        <taxon>Candidatus Dormibacteria</taxon>
        <taxon>Candidatus Dormibacterales</taxon>
        <taxon>Candidatus Dormibacteraceae</taxon>
        <taxon>Candidatus Nephthysia</taxon>
    </lineage>
</organism>
<feature type="domain" description="Methyltransferase" evidence="1">
    <location>
        <begin position="49"/>
        <end position="141"/>
    </location>
</feature>
<keyword evidence="2" id="KW-0489">Methyltransferase</keyword>
<dbReference type="GO" id="GO:0032259">
    <property type="term" value="P:methylation"/>
    <property type="evidence" value="ECO:0007669"/>
    <property type="project" value="UniProtKB-KW"/>
</dbReference>
<dbReference type="InterPro" id="IPR041698">
    <property type="entry name" value="Methyltransf_25"/>
</dbReference>
<name>A0A934JZT2_9BACT</name>
<evidence type="ECO:0000313" key="3">
    <source>
        <dbReference type="Proteomes" id="UP000612893"/>
    </source>
</evidence>
<dbReference type="SUPFAM" id="SSF53335">
    <property type="entry name" value="S-adenosyl-L-methionine-dependent methyltransferases"/>
    <property type="match status" value="1"/>
</dbReference>